<dbReference type="AlphaFoldDB" id="A0A4Z1J648"/>
<organism evidence="1 2">
    <name type="scientific">Botryotinia narcissicola</name>
    <dbReference type="NCBI Taxonomy" id="278944"/>
    <lineage>
        <taxon>Eukaryota</taxon>
        <taxon>Fungi</taxon>
        <taxon>Dikarya</taxon>
        <taxon>Ascomycota</taxon>
        <taxon>Pezizomycotina</taxon>
        <taxon>Leotiomycetes</taxon>
        <taxon>Helotiales</taxon>
        <taxon>Sclerotiniaceae</taxon>
        <taxon>Botryotinia</taxon>
    </lineage>
</organism>
<accession>A0A4Z1J648</accession>
<dbReference type="EMBL" id="PQXJ01000049">
    <property type="protein sequence ID" value="TGO67032.1"/>
    <property type="molecule type" value="Genomic_DNA"/>
</dbReference>
<evidence type="ECO:0000313" key="2">
    <source>
        <dbReference type="Proteomes" id="UP000297452"/>
    </source>
</evidence>
<dbReference type="Proteomes" id="UP000297452">
    <property type="component" value="Unassembled WGS sequence"/>
</dbReference>
<comment type="caution">
    <text evidence="1">The sequence shown here is derived from an EMBL/GenBank/DDBJ whole genome shotgun (WGS) entry which is preliminary data.</text>
</comment>
<protein>
    <submittedName>
        <fullName evidence="1">Uncharacterized protein</fullName>
    </submittedName>
</protein>
<reference evidence="1 2" key="1">
    <citation type="submission" date="2017-12" db="EMBL/GenBank/DDBJ databases">
        <title>Comparative genomics of Botrytis spp.</title>
        <authorList>
            <person name="Valero-Jimenez C.A."/>
            <person name="Tapia P."/>
            <person name="Veloso J."/>
            <person name="Silva-Moreno E."/>
            <person name="Staats M."/>
            <person name="Valdes J.H."/>
            <person name="Van Kan J.A.L."/>
        </authorList>
    </citation>
    <scope>NUCLEOTIDE SEQUENCE [LARGE SCALE GENOMIC DNA]</scope>
    <source>
        <strain evidence="1 2">MUCL2120</strain>
    </source>
</reference>
<evidence type="ECO:0000313" key="1">
    <source>
        <dbReference type="EMBL" id="TGO67032.1"/>
    </source>
</evidence>
<gene>
    <name evidence="1" type="ORF">BOTNAR_0049g00190</name>
</gene>
<proteinExistence type="predicted"/>
<sequence length="63" mass="7136">MLGAYLLCPEAMAEYTSWPVSHLKLYRTRIGPSPRRKEGLMEVVMSVHLRLLQAVTVAHDAEL</sequence>
<name>A0A4Z1J648_9HELO</name>
<keyword evidence="2" id="KW-1185">Reference proteome</keyword>